<comment type="subcellular location">
    <subcellularLocation>
        <location evidence="1">Cell membrane</location>
        <topology evidence="1">Multi-pass membrane protein</topology>
    </subcellularLocation>
</comment>
<feature type="transmembrane region" description="Helical" evidence="7">
    <location>
        <begin position="103"/>
        <end position="123"/>
    </location>
</feature>
<comment type="caution">
    <text evidence="8">The sequence shown here is derived from an EMBL/GenBank/DDBJ whole genome shotgun (WGS) entry which is preliminary data.</text>
</comment>
<organism evidence="8 9">
    <name type="scientific">Croceitalea marina</name>
    <dbReference type="NCBI Taxonomy" id="1775166"/>
    <lineage>
        <taxon>Bacteria</taxon>
        <taxon>Pseudomonadati</taxon>
        <taxon>Bacteroidota</taxon>
        <taxon>Flavobacteriia</taxon>
        <taxon>Flavobacteriales</taxon>
        <taxon>Flavobacteriaceae</taxon>
        <taxon>Croceitalea</taxon>
    </lineage>
</organism>
<dbReference type="EMBL" id="JBHULB010000005">
    <property type="protein sequence ID" value="MFD2585489.1"/>
    <property type="molecule type" value="Genomic_DNA"/>
</dbReference>
<keyword evidence="4 7" id="KW-0812">Transmembrane</keyword>
<feature type="transmembrane region" description="Helical" evidence="7">
    <location>
        <begin position="75"/>
        <end position="91"/>
    </location>
</feature>
<dbReference type="InterPro" id="IPR032808">
    <property type="entry name" value="DoxX"/>
</dbReference>
<keyword evidence="5 7" id="KW-1133">Transmembrane helix</keyword>
<proteinExistence type="inferred from homology"/>
<accession>A0ABW5MV44</accession>
<dbReference type="PANTHER" id="PTHR33452:SF1">
    <property type="entry name" value="INNER MEMBRANE PROTEIN YPHA-RELATED"/>
    <property type="match status" value="1"/>
</dbReference>
<evidence type="ECO:0000256" key="4">
    <source>
        <dbReference type="ARBA" id="ARBA00022692"/>
    </source>
</evidence>
<dbReference type="InterPro" id="IPR051907">
    <property type="entry name" value="DoxX-like_oxidoreductase"/>
</dbReference>
<keyword evidence="3" id="KW-1003">Cell membrane</keyword>
<evidence type="ECO:0000256" key="3">
    <source>
        <dbReference type="ARBA" id="ARBA00022475"/>
    </source>
</evidence>
<dbReference type="RefSeq" id="WP_377764888.1">
    <property type="nucleotide sequence ID" value="NZ_JBHULB010000005.1"/>
</dbReference>
<evidence type="ECO:0000256" key="5">
    <source>
        <dbReference type="ARBA" id="ARBA00022989"/>
    </source>
</evidence>
<evidence type="ECO:0000256" key="7">
    <source>
        <dbReference type="SAM" id="Phobius"/>
    </source>
</evidence>
<comment type="similarity">
    <text evidence="2">Belongs to the DoxX family.</text>
</comment>
<evidence type="ECO:0000313" key="8">
    <source>
        <dbReference type="EMBL" id="MFD2585489.1"/>
    </source>
</evidence>
<keyword evidence="9" id="KW-1185">Reference proteome</keyword>
<protein>
    <submittedName>
        <fullName evidence="8">DoxX family protein</fullName>
    </submittedName>
</protein>
<feature type="transmembrane region" description="Helical" evidence="7">
    <location>
        <begin position="49"/>
        <end position="68"/>
    </location>
</feature>
<name>A0ABW5MV44_9FLAO</name>
<keyword evidence="6 7" id="KW-0472">Membrane</keyword>
<dbReference type="Pfam" id="PF07681">
    <property type="entry name" value="DoxX"/>
    <property type="match status" value="1"/>
</dbReference>
<dbReference type="PANTHER" id="PTHR33452">
    <property type="entry name" value="OXIDOREDUCTASE CATD-RELATED"/>
    <property type="match status" value="1"/>
</dbReference>
<gene>
    <name evidence="8" type="ORF">ACFSQJ_01030</name>
</gene>
<dbReference type="Proteomes" id="UP001597526">
    <property type="component" value="Unassembled WGS sequence"/>
</dbReference>
<evidence type="ECO:0000313" key="9">
    <source>
        <dbReference type="Proteomes" id="UP001597526"/>
    </source>
</evidence>
<evidence type="ECO:0000256" key="2">
    <source>
        <dbReference type="ARBA" id="ARBA00006679"/>
    </source>
</evidence>
<evidence type="ECO:0000256" key="1">
    <source>
        <dbReference type="ARBA" id="ARBA00004651"/>
    </source>
</evidence>
<reference evidence="9" key="1">
    <citation type="journal article" date="2019" name="Int. J. Syst. Evol. Microbiol.">
        <title>The Global Catalogue of Microorganisms (GCM) 10K type strain sequencing project: providing services to taxonomists for standard genome sequencing and annotation.</title>
        <authorList>
            <consortium name="The Broad Institute Genomics Platform"/>
            <consortium name="The Broad Institute Genome Sequencing Center for Infectious Disease"/>
            <person name="Wu L."/>
            <person name="Ma J."/>
        </authorList>
    </citation>
    <scope>NUCLEOTIDE SEQUENCE [LARGE SCALE GENOMIC DNA]</scope>
    <source>
        <strain evidence="9">KCTC 52368</strain>
    </source>
</reference>
<evidence type="ECO:0000256" key="6">
    <source>
        <dbReference type="ARBA" id="ARBA00023136"/>
    </source>
</evidence>
<sequence>MKNAALTPIGLVLLRIVPSAFMLFAHGLPKFQKLIAGDFEFPDPLGIGASPSLFLTVIGEFIAPILIIVGYKTRIATLPAAATMFVAAFVVHGADPFGKKELALLYLTFFIVIAMLGPGKYSLDKK</sequence>